<keyword evidence="2" id="KW-1185">Reference proteome</keyword>
<organism evidence="1 2">
    <name type="scientific">Salibacterium salarium</name>
    <dbReference type="NCBI Taxonomy" id="284579"/>
    <lineage>
        <taxon>Bacteria</taxon>
        <taxon>Bacillati</taxon>
        <taxon>Bacillota</taxon>
        <taxon>Bacilli</taxon>
        <taxon>Bacillales</taxon>
        <taxon>Bacillaceae</taxon>
    </lineage>
</organism>
<dbReference type="Pfam" id="PF07307">
    <property type="entry name" value="HEPPP_synt_1"/>
    <property type="match status" value="1"/>
</dbReference>
<evidence type="ECO:0008006" key="3">
    <source>
        <dbReference type="Google" id="ProtNLM"/>
    </source>
</evidence>
<dbReference type="EMBL" id="RBVX01000006">
    <property type="protein sequence ID" value="RSL33819.1"/>
    <property type="molecule type" value="Genomic_DNA"/>
</dbReference>
<comment type="caution">
    <text evidence="1">The sequence shown here is derived from an EMBL/GenBank/DDBJ whole genome shotgun (WGS) entry which is preliminary data.</text>
</comment>
<gene>
    <name evidence="1" type="ORF">D7Z54_09010</name>
</gene>
<dbReference type="Proteomes" id="UP000275076">
    <property type="component" value="Unassembled WGS sequence"/>
</dbReference>
<evidence type="ECO:0000313" key="1">
    <source>
        <dbReference type="EMBL" id="RSL33819.1"/>
    </source>
</evidence>
<name>A0A428N6D3_9BACI</name>
<reference evidence="1 2" key="1">
    <citation type="submission" date="2018-10" db="EMBL/GenBank/DDBJ databases">
        <title>Draft genome sequence of Bacillus salarius IM0101, isolated from a hypersaline soil in Inner Mongolia, China.</title>
        <authorList>
            <person name="Yamprayoonswat W."/>
            <person name="Boonvisut S."/>
            <person name="Jumpathong W."/>
            <person name="Sittihan S."/>
            <person name="Ruangsuj P."/>
            <person name="Wanthongcharoen S."/>
            <person name="Thongpramul N."/>
            <person name="Pimmason S."/>
            <person name="Yu B."/>
            <person name="Yasawong M."/>
        </authorList>
    </citation>
    <scope>NUCLEOTIDE SEQUENCE [LARGE SCALE GENOMIC DNA]</scope>
    <source>
        <strain evidence="1 2">IM0101</strain>
    </source>
</reference>
<dbReference type="InterPro" id="IPR009920">
    <property type="entry name" value="HEPPP_synth_su1"/>
</dbReference>
<dbReference type="Gene3D" id="1.20.120.1450">
    <property type="match status" value="1"/>
</dbReference>
<dbReference type="AlphaFoldDB" id="A0A428N6D3"/>
<evidence type="ECO:0000313" key="2">
    <source>
        <dbReference type="Proteomes" id="UP000275076"/>
    </source>
</evidence>
<dbReference type="GO" id="GO:0009234">
    <property type="term" value="P:menaquinone biosynthetic process"/>
    <property type="evidence" value="ECO:0007669"/>
    <property type="project" value="InterPro"/>
</dbReference>
<accession>A0A428N6D3</accession>
<dbReference type="OrthoDB" id="2417886at2"/>
<dbReference type="RefSeq" id="WP_125555500.1">
    <property type="nucleotide sequence ID" value="NZ_RBVX01000006.1"/>
</dbReference>
<sequence>MVNLQQSLHEVHIIENEFRKVTTHPYLLQYIDDVDVEEDIIYFLLEIMQYSTLSPSDKREQILSALLVQAAFKTHDRVQSHNENEPEQKKTRQLTVLAGDFFSSLYHAMLVKEVHSGIIPVFSNAIQIINEEKMRLHFNDIHTEKELMNRLYAVEGSFLSEIATYYGELELGSLAEVFFLLKKLIDEQKPANNKYLSAFTFAVHAYQEGEEKEIVREWPPSNTKRWMSETIYHLQQQLYDKLQTYSFIHNTPLYDRLQEWVSFDNKLEIK</sequence>
<protein>
    <recommendedName>
        <fullName evidence="3">Heptaprenyl diphosphate synthase</fullName>
    </recommendedName>
</protein>
<proteinExistence type="predicted"/>